<accession>A0A0A9QHZ1</accession>
<dbReference type="EMBL" id="GBRH01269505">
    <property type="protein sequence ID" value="JAD28390.1"/>
    <property type="molecule type" value="Transcribed_RNA"/>
</dbReference>
<proteinExistence type="predicted"/>
<reference evidence="1" key="1">
    <citation type="submission" date="2014-09" db="EMBL/GenBank/DDBJ databases">
        <authorList>
            <person name="Magalhaes I.L.F."/>
            <person name="Oliveira U."/>
            <person name="Santos F.R."/>
            <person name="Vidigal T.H.D.A."/>
            <person name="Brescovit A.D."/>
            <person name="Santos A.J."/>
        </authorList>
    </citation>
    <scope>NUCLEOTIDE SEQUENCE</scope>
    <source>
        <tissue evidence="1">Shoot tissue taken approximately 20 cm above the soil surface</tissue>
    </source>
</reference>
<sequence length="44" mass="5292">MYMVFIHIWNNMCGSVAYGRNHFLIQFYAPTLVDDFFIKDMLTK</sequence>
<organism evidence="1">
    <name type="scientific">Arundo donax</name>
    <name type="common">Giant reed</name>
    <name type="synonym">Donax arundinaceus</name>
    <dbReference type="NCBI Taxonomy" id="35708"/>
    <lineage>
        <taxon>Eukaryota</taxon>
        <taxon>Viridiplantae</taxon>
        <taxon>Streptophyta</taxon>
        <taxon>Embryophyta</taxon>
        <taxon>Tracheophyta</taxon>
        <taxon>Spermatophyta</taxon>
        <taxon>Magnoliopsida</taxon>
        <taxon>Liliopsida</taxon>
        <taxon>Poales</taxon>
        <taxon>Poaceae</taxon>
        <taxon>PACMAD clade</taxon>
        <taxon>Arundinoideae</taxon>
        <taxon>Arundineae</taxon>
        <taxon>Arundo</taxon>
    </lineage>
</organism>
<name>A0A0A9QHZ1_ARUDO</name>
<dbReference type="AlphaFoldDB" id="A0A0A9QHZ1"/>
<protein>
    <submittedName>
        <fullName evidence="1">Uncharacterized protein</fullName>
    </submittedName>
</protein>
<evidence type="ECO:0000313" key="1">
    <source>
        <dbReference type="EMBL" id="JAD28390.1"/>
    </source>
</evidence>
<reference evidence="1" key="2">
    <citation type="journal article" date="2015" name="Data Brief">
        <title>Shoot transcriptome of the giant reed, Arundo donax.</title>
        <authorList>
            <person name="Barrero R.A."/>
            <person name="Guerrero F.D."/>
            <person name="Moolhuijzen P."/>
            <person name="Goolsby J.A."/>
            <person name="Tidwell J."/>
            <person name="Bellgard S.E."/>
            <person name="Bellgard M.I."/>
        </authorList>
    </citation>
    <scope>NUCLEOTIDE SEQUENCE</scope>
    <source>
        <tissue evidence="1">Shoot tissue taken approximately 20 cm above the soil surface</tissue>
    </source>
</reference>